<keyword evidence="1" id="KW-0812">Transmembrane</keyword>
<feature type="transmembrane region" description="Helical" evidence="1">
    <location>
        <begin position="12"/>
        <end position="28"/>
    </location>
</feature>
<proteinExistence type="predicted"/>
<keyword evidence="1" id="KW-1133">Transmembrane helix</keyword>
<keyword evidence="3" id="KW-1185">Reference proteome</keyword>
<dbReference type="EMBL" id="CP018139">
    <property type="protein sequence ID" value="APE31937.1"/>
    <property type="molecule type" value="Genomic_DNA"/>
</dbReference>
<dbReference type="OrthoDB" id="6182046at2"/>
<feature type="transmembrane region" description="Helical" evidence="1">
    <location>
        <begin position="125"/>
        <end position="144"/>
    </location>
</feature>
<evidence type="ECO:0000256" key="1">
    <source>
        <dbReference type="SAM" id="Phobius"/>
    </source>
</evidence>
<dbReference type="AlphaFoldDB" id="A0A1J0VIU1"/>
<name>A0A1J0VIU1_9GAMM</name>
<protein>
    <submittedName>
        <fullName evidence="2">Uncharacterized protein</fullName>
    </submittedName>
</protein>
<gene>
    <name evidence="2" type="ORF">BOX17_13830</name>
</gene>
<feature type="transmembrane region" description="Helical" evidence="1">
    <location>
        <begin position="34"/>
        <end position="53"/>
    </location>
</feature>
<accession>A0A1J0VIU1</accession>
<dbReference type="KEGG" id="hsi:BOX17_13830"/>
<keyword evidence="1" id="KW-0472">Membrane</keyword>
<feature type="transmembrane region" description="Helical" evidence="1">
    <location>
        <begin position="60"/>
        <end position="77"/>
    </location>
</feature>
<organism evidence="2 3">
    <name type="scientific">Halomonas aestuarii</name>
    <dbReference type="NCBI Taxonomy" id="1897729"/>
    <lineage>
        <taxon>Bacteria</taxon>
        <taxon>Pseudomonadati</taxon>
        <taxon>Pseudomonadota</taxon>
        <taxon>Gammaproteobacteria</taxon>
        <taxon>Oceanospirillales</taxon>
        <taxon>Halomonadaceae</taxon>
        <taxon>Halomonas</taxon>
    </lineage>
</organism>
<dbReference type="RefSeq" id="WP_071945554.1">
    <property type="nucleotide sequence ID" value="NZ_CP018139.1"/>
</dbReference>
<sequence length="289" mass="32433">MQTKYKSGLLRGNLLIAAVLMALLAATSPILTDTLLMCLAAAWLATTALLMAFSHRRPALVPWQLLPSLLLAALLWVEPGRHVTWLWAWAILVVLPQPRWIQLLQLPLALATWWPLRELLGLEQWALTGLMLAALMLLGFSRALDLRALRLSALERARLVPGLPLWPGTRLPGDLALERRRCLREGVHAELLLLHAPRHRCWSLAQRLCRMTHSFEPCYRLDPTTLAALLTSRNRREADERRELLWHYLEARGPARAIPLTGLASLDDERQALARQPAGLQVTGGPSHA</sequence>
<evidence type="ECO:0000313" key="2">
    <source>
        <dbReference type="EMBL" id="APE31937.1"/>
    </source>
</evidence>
<dbReference type="Proteomes" id="UP000181985">
    <property type="component" value="Chromosome"/>
</dbReference>
<evidence type="ECO:0000313" key="3">
    <source>
        <dbReference type="Proteomes" id="UP000181985"/>
    </source>
</evidence>
<reference evidence="3" key="1">
    <citation type="submission" date="2016-11" db="EMBL/GenBank/DDBJ databases">
        <title>Halolamina sediminis sp. nov., an extremely halophilic archaeon isolated from solar salt.</title>
        <authorList>
            <person name="Koh H.-W."/>
            <person name="Rani S."/>
            <person name="Park S.-J."/>
        </authorList>
    </citation>
    <scope>NUCLEOTIDE SEQUENCE [LARGE SCALE GENOMIC DNA]</scope>
    <source>
        <strain evidence="3">Hb3</strain>
    </source>
</reference>